<gene>
    <name evidence="3" type="ORF">CPLU01_08786</name>
</gene>
<organism evidence="3 4">
    <name type="scientific">Colletotrichum plurivorum</name>
    <dbReference type="NCBI Taxonomy" id="2175906"/>
    <lineage>
        <taxon>Eukaryota</taxon>
        <taxon>Fungi</taxon>
        <taxon>Dikarya</taxon>
        <taxon>Ascomycota</taxon>
        <taxon>Pezizomycotina</taxon>
        <taxon>Sordariomycetes</taxon>
        <taxon>Hypocreomycetidae</taxon>
        <taxon>Glomerellales</taxon>
        <taxon>Glomerellaceae</taxon>
        <taxon>Colletotrichum</taxon>
        <taxon>Colletotrichum orchidearum species complex</taxon>
    </lineage>
</organism>
<dbReference type="Proteomes" id="UP000654918">
    <property type="component" value="Unassembled WGS sequence"/>
</dbReference>
<feature type="region of interest" description="Disordered" evidence="1">
    <location>
        <begin position="266"/>
        <end position="304"/>
    </location>
</feature>
<evidence type="ECO:0000313" key="3">
    <source>
        <dbReference type="EMBL" id="KAF6827966.1"/>
    </source>
</evidence>
<evidence type="ECO:0000256" key="1">
    <source>
        <dbReference type="SAM" id="MobiDB-lite"/>
    </source>
</evidence>
<protein>
    <submittedName>
        <fullName evidence="3">Uncharacterized protein</fullName>
    </submittedName>
</protein>
<accession>A0A8H6KC15</accession>
<name>A0A8H6KC15_9PEZI</name>
<reference evidence="3" key="1">
    <citation type="journal article" date="2020" name="Phytopathology">
        <title>Genome Sequence Resources of Colletotrichum truncatum, C. plurivorum, C. musicola, and C. sojae: Four Species Pathogenic to Soybean (Glycine max).</title>
        <authorList>
            <person name="Rogerio F."/>
            <person name="Boufleur T.R."/>
            <person name="Ciampi-Guillardi M."/>
            <person name="Sukno S.A."/>
            <person name="Thon M.R."/>
            <person name="Massola Junior N.S."/>
            <person name="Baroncelli R."/>
        </authorList>
    </citation>
    <scope>NUCLEOTIDE SEQUENCE</scope>
    <source>
        <strain evidence="3">LFN00145</strain>
    </source>
</reference>
<proteinExistence type="predicted"/>
<feature type="compositionally biased region" description="Basic residues" evidence="1">
    <location>
        <begin position="283"/>
        <end position="293"/>
    </location>
</feature>
<evidence type="ECO:0000313" key="4">
    <source>
        <dbReference type="Proteomes" id="UP000654918"/>
    </source>
</evidence>
<dbReference type="EMBL" id="WIGO01000129">
    <property type="protein sequence ID" value="KAF6827966.1"/>
    <property type="molecule type" value="Genomic_DNA"/>
</dbReference>
<sequence>MGFTTHTPPRPFLRLVPRWLMSRGATTPRAQSLEEASRSSLKGNLYAILRFVSRTSDKQAENLGSRLPQQPTAALQLSSRARQTHPGCDRTKTQDERVVVSLQQQKQQIAQSLALCTAYRFGALGPAVRSASSLLYYGIHDTQPTPVCARFAVGRDWAFGYAHCTLHGRVSHQSRQSAAQSSRPNGPFFVAAFYPPLPRLISRPLIRYTAVGRGVTVLSALALLLLLLTLSIGYFFTNILSLWMESEGSRRWVRLKPSRYPAVSLDRQAACGGADSPEGVRRPQSRRRRRRRPPQIAAPQRPGPVYLASGTLPRAWVRPARDRIVQQRRRQADQRQGGVGRWAAIRSLLYRASPRFPRGPGRVLSRIVQLLLQELAFTRPSLSPSFVISGEQEWIPINALRKPNLILRITHLLPFTAGQELRDGGVGKTKEGEGGWGGGFVIAPTVATALREPYFFEMASP</sequence>
<feature type="transmembrane region" description="Helical" evidence="2">
    <location>
        <begin position="217"/>
        <end position="244"/>
    </location>
</feature>
<keyword evidence="2" id="KW-1133">Transmembrane helix</keyword>
<comment type="caution">
    <text evidence="3">The sequence shown here is derived from an EMBL/GenBank/DDBJ whole genome shotgun (WGS) entry which is preliminary data.</text>
</comment>
<keyword evidence="2" id="KW-0472">Membrane</keyword>
<dbReference type="AlphaFoldDB" id="A0A8H6KC15"/>
<keyword evidence="4" id="KW-1185">Reference proteome</keyword>
<keyword evidence="2" id="KW-0812">Transmembrane</keyword>
<evidence type="ECO:0000256" key="2">
    <source>
        <dbReference type="SAM" id="Phobius"/>
    </source>
</evidence>